<dbReference type="AlphaFoldDB" id="A0A2W5SPN8"/>
<comment type="caution">
    <text evidence="1">The sequence shown here is derived from an EMBL/GenBank/DDBJ whole genome shotgun (WGS) entry which is preliminary data.</text>
</comment>
<proteinExistence type="predicted"/>
<reference evidence="1 2" key="1">
    <citation type="submission" date="2017-08" db="EMBL/GenBank/DDBJ databases">
        <title>Infants hospitalized years apart are colonized by the same room-sourced microbial strains.</title>
        <authorList>
            <person name="Brooks B."/>
            <person name="Olm M.R."/>
            <person name="Firek B.A."/>
            <person name="Baker R."/>
            <person name="Thomas B.C."/>
            <person name="Morowitz M.J."/>
            <person name="Banfield J.F."/>
        </authorList>
    </citation>
    <scope>NUCLEOTIDE SEQUENCE [LARGE SCALE GENOMIC DNA]</scope>
    <source>
        <strain evidence="1">S2_003_000_R2_14</strain>
    </source>
</reference>
<name>A0A2W5SPN8_9BACT</name>
<sequence length="350" mass="38404">MAALGGCLNPDDILPVRGTVDAAHQRVIFSRAPTLSPTSCGEWTELDRTFTDDAGAYAFEVFRAQALTFSTGQTFCFRVDTVIPFSLVASATMFTLSGEAQVPRIADWSPELELGSDGAWHFTPYRERGDAGTFFLRHVVRLHDGARDVWVATDAQWNERGFASVPMDLDDRILSEFDATLRLSAAYVESNATENPLVQLVTLPRVEATLAWGWEFGHGPFAASRGAGCDFLGWPCALTDGQLFTESLRQLPWIQVNFDQPLRPELVVVRALVVHSNVVKISGVLPDDEVVELATHRLSRELDAAPRPLRDGGTEPGPNFFSVRLDAGVELKALRLEAEGLVSAQEVSVF</sequence>
<accession>A0A2W5SPN8</accession>
<evidence type="ECO:0000313" key="2">
    <source>
        <dbReference type="Proteomes" id="UP000249061"/>
    </source>
</evidence>
<dbReference type="EMBL" id="QFQP01000075">
    <property type="protein sequence ID" value="PZR03697.1"/>
    <property type="molecule type" value="Genomic_DNA"/>
</dbReference>
<evidence type="ECO:0000313" key="1">
    <source>
        <dbReference type="EMBL" id="PZR03697.1"/>
    </source>
</evidence>
<gene>
    <name evidence="1" type="ORF">DI536_35595</name>
</gene>
<dbReference type="Proteomes" id="UP000249061">
    <property type="component" value="Unassembled WGS sequence"/>
</dbReference>
<organism evidence="1 2">
    <name type="scientific">Archangium gephyra</name>
    <dbReference type="NCBI Taxonomy" id="48"/>
    <lineage>
        <taxon>Bacteria</taxon>
        <taxon>Pseudomonadati</taxon>
        <taxon>Myxococcota</taxon>
        <taxon>Myxococcia</taxon>
        <taxon>Myxococcales</taxon>
        <taxon>Cystobacterineae</taxon>
        <taxon>Archangiaceae</taxon>
        <taxon>Archangium</taxon>
    </lineage>
</organism>
<protein>
    <submittedName>
        <fullName evidence="1">Uncharacterized protein</fullName>
    </submittedName>
</protein>